<dbReference type="Gene3D" id="1.10.10.10">
    <property type="entry name" value="Winged helix-like DNA-binding domain superfamily/Winged helix DNA-binding domain"/>
    <property type="match status" value="1"/>
</dbReference>
<protein>
    <submittedName>
        <fullName evidence="2">HTH domain protein</fullName>
    </submittedName>
</protein>
<dbReference type="SUPFAM" id="SSF46785">
    <property type="entry name" value="Winged helix' DNA-binding domain"/>
    <property type="match status" value="1"/>
</dbReference>
<gene>
    <name evidence="2" type="ORF">HHUB_6081</name>
</gene>
<name>A0A0U5H866_9EURY</name>
<evidence type="ECO:0000259" key="1">
    <source>
        <dbReference type="PROSITE" id="PS50987"/>
    </source>
</evidence>
<proteinExistence type="predicted"/>
<reference evidence="3" key="1">
    <citation type="journal article" date="2016" name="Environ. Microbiol.">
        <title>The complete genome of a viable archaeum isolated from 123-million-year-old rock salt.</title>
        <authorList>
            <person name="Jaakkola S.T."/>
            <person name="Pfeiffer F."/>
            <person name="Ravantti J.J."/>
            <person name="Guo Q."/>
            <person name="Liu Y."/>
            <person name="Chen X."/>
            <person name="Ma H."/>
            <person name="Yang C."/>
            <person name="Oksanen H.M."/>
            <person name="Bamford D.H."/>
        </authorList>
    </citation>
    <scope>NUCLEOTIDE SEQUENCE</scope>
    <source>
        <strain evidence="3">JI20-1</strain>
        <plasmid evidence="3">Plasmid pSTJ003</plasmid>
    </source>
</reference>
<dbReference type="GO" id="GO:0003700">
    <property type="term" value="F:DNA-binding transcription factor activity"/>
    <property type="evidence" value="ECO:0007669"/>
    <property type="project" value="InterPro"/>
</dbReference>
<dbReference type="InterPro" id="IPR011991">
    <property type="entry name" value="ArsR-like_HTH"/>
</dbReference>
<dbReference type="InterPro" id="IPR036388">
    <property type="entry name" value="WH-like_DNA-bd_sf"/>
</dbReference>
<evidence type="ECO:0000313" key="2">
    <source>
        <dbReference type="EMBL" id="CQH65220.1"/>
    </source>
</evidence>
<dbReference type="KEGG" id="hhb:Hhub_6081"/>
<keyword evidence="3" id="KW-1185">Reference proteome</keyword>
<dbReference type="InterPro" id="IPR036390">
    <property type="entry name" value="WH_DNA-bd_sf"/>
</dbReference>
<dbReference type="InterPro" id="IPR001845">
    <property type="entry name" value="HTH_ArsR_DNA-bd_dom"/>
</dbReference>
<organism evidence="2 3">
    <name type="scientific">Halobacterium hubeiense</name>
    <dbReference type="NCBI Taxonomy" id="1407499"/>
    <lineage>
        <taxon>Archaea</taxon>
        <taxon>Methanobacteriati</taxon>
        <taxon>Methanobacteriota</taxon>
        <taxon>Stenosarchaea group</taxon>
        <taxon>Halobacteria</taxon>
        <taxon>Halobacteriales</taxon>
        <taxon>Halobacteriaceae</taxon>
        <taxon>Halobacterium</taxon>
    </lineage>
</organism>
<dbReference type="RefSeq" id="WP_238324127.1">
    <property type="nucleotide sequence ID" value="NZ_LN831305.1"/>
</dbReference>
<dbReference type="AlphaFoldDB" id="A0A0U5H866"/>
<dbReference type="GeneID" id="26660865"/>
<feature type="domain" description="HTH arsR-type" evidence="1">
    <location>
        <begin position="27"/>
        <end position="112"/>
    </location>
</feature>
<dbReference type="PROSITE" id="PS50987">
    <property type="entry name" value="HTH_ARSR_2"/>
    <property type="match status" value="1"/>
</dbReference>
<evidence type="ECO:0000313" key="3">
    <source>
        <dbReference type="Proteomes" id="UP000066737"/>
    </source>
</evidence>
<accession>A0A0U5H866</accession>
<dbReference type="Proteomes" id="UP000066737">
    <property type="component" value="Plasmid pSTJ003"/>
</dbReference>
<dbReference type="EMBL" id="LN831305">
    <property type="protein sequence ID" value="CQH65220.1"/>
    <property type="molecule type" value="Genomic_DNA"/>
</dbReference>
<geneLocation type="plasmid" evidence="3">
    <name>pSTJ003</name>
</geneLocation>
<dbReference type="CDD" id="cd00090">
    <property type="entry name" value="HTH_ARSR"/>
    <property type="match status" value="1"/>
</dbReference>
<dbReference type="Pfam" id="PF25212">
    <property type="entry name" value="HVO_A0114"/>
    <property type="match status" value="1"/>
</dbReference>
<sequence length="112" mass="12691">MAETKPQITDQQRLRQQMARALTKGGMDDVHVVSHDTADAVLTDRRREIINTLKESSPESVRALARQLGRDKAAVSRDLRELAEHNIITYEEDGRAKRPILTQDHVVIEPIV</sequence>